<feature type="domain" description="ABM" evidence="1">
    <location>
        <begin position="21"/>
        <end position="114"/>
    </location>
</feature>
<comment type="caution">
    <text evidence="2">The sequence shown here is derived from an EMBL/GenBank/DDBJ whole genome shotgun (WGS) entry which is preliminary data.</text>
</comment>
<gene>
    <name evidence="2" type="ORF">ACFOWA_01630</name>
</gene>
<dbReference type="RefSeq" id="WP_378981131.1">
    <property type="nucleotide sequence ID" value="NZ_JBHSBW010000003.1"/>
</dbReference>
<dbReference type="InterPro" id="IPR011008">
    <property type="entry name" value="Dimeric_a/b-barrel"/>
</dbReference>
<name>A0ABV8P745_9SPHI</name>
<dbReference type="EMBL" id="JBHSBW010000003">
    <property type="protein sequence ID" value="MFC4209861.1"/>
    <property type="molecule type" value="Genomic_DNA"/>
</dbReference>
<dbReference type="Pfam" id="PF03992">
    <property type="entry name" value="ABM"/>
    <property type="match status" value="1"/>
</dbReference>
<dbReference type="PROSITE" id="PS51725">
    <property type="entry name" value="ABM"/>
    <property type="match status" value="1"/>
</dbReference>
<dbReference type="EC" id="1.-.-.-" evidence="2"/>
<dbReference type="InterPro" id="IPR007138">
    <property type="entry name" value="ABM_dom"/>
</dbReference>
<organism evidence="2 3">
    <name type="scientific">Pedobacter lithocola</name>
    <dbReference type="NCBI Taxonomy" id="1908239"/>
    <lineage>
        <taxon>Bacteria</taxon>
        <taxon>Pseudomonadati</taxon>
        <taxon>Bacteroidota</taxon>
        <taxon>Sphingobacteriia</taxon>
        <taxon>Sphingobacteriales</taxon>
        <taxon>Sphingobacteriaceae</taxon>
        <taxon>Pedobacter</taxon>
    </lineage>
</organism>
<evidence type="ECO:0000259" key="1">
    <source>
        <dbReference type="PROSITE" id="PS51725"/>
    </source>
</evidence>
<sequence length="116" mass="13534">MKRRFFRKILPLTLINLNNMITITALIRAKNNSADLEKLNGLFVQLIQETRKEPGCLKYDLHQVTQQPGFFIMMEEWASEAAMEEHNTSPHFKNFLISAEPYFTVPIEEFESTLLT</sequence>
<proteinExistence type="predicted"/>
<keyword evidence="2" id="KW-0503">Monooxygenase</keyword>
<reference evidence="3" key="1">
    <citation type="journal article" date="2019" name="Int. J. Syst. Evol. Microbiol.">
        <title>The Global Catalogue of Microorganisms (GCM) 10K type strain sequencing project: providing services to taxonomists for standard genome sequencing and annotation.</title>
        <authorList>
            <consortium name="The Broad Institute Genomics Platform"/>
            <consortium name="The Broad Institute Genome Sequencing Center for Infectious Disease"/>
            <person name="Wu L."/>
            <person name="Ma J."/>
        </authorList>
    </citation>
    <scope>NUCLEOTIDE SEQUENCE [LARGE SCALE GENOMIC DNA]</scope>
    <source>
        <strain evidence="3">CCM 8691</strain>
    </source>
</reference>
<dbReference type="PANTHER" id="PTHR33336">
    <property type="entry name" value="QUINOL MONOOXYGENASE YGIN-RELATED"/>
    <property type="match status" value="1"/>
</dbReference>
<dbReference type="GO" id="GO:0004497">
    <property type="term" value="F:monooxygenase activity"/>
    <property type="evidence" value="ECO:0007669"/>
    <property type="project" value="UniProtKB-KW"/>
</dbReference>
<protein>
    <submittedName>
        <fullName evidence="2">Quinol monooxygenase</fullName>
        <ecNumber evidence="2">1.-.-.-</ecNumber>
    </submittedName>
</protein>
<dbReference type="InterPro" id="IPR050744">
    <property type="entry name" value="AI-2_Isomerase_LsrG"/>
</dbReference>
<dbReference type="PANTHER" id="PTHR33336:SF3">
    <property type="entry name" value="ABM DOMAIN-CONTAINING PROTEIN"/>
    <property type="match status" value="1"/>
</dbReference>
<dbReference type="Gene3D" id="3.30.70.100">
    <property type="match status" value="1"/>
</dbReference>
<accession>A0ABV8P745</accession>
<keyword evidence="2" id="KW-0560">Oxidoreductase</keyword>
<evidence type="ECO:0000313" key="2">
    <source>
        <dbReference type="EMBL" id="MFC4209861.1"/>
    </source>
</evidence>
<dbReference type="Proteomes" id="UP001595789">
    <property type="component" value="Unassembled WGS sequence"/>
</dbReference>
<dbReference type="SUPFAM" id="SSF54909">
    <property type="entry name" value="Dimeric alpha+beta barrel"/>
    <property type="match status" value="1"/>
</dbReference>
<evidence type="ECO:0000313" key="3">
    <source>
        <dbReference type="Proteomes" id="UP001595789"/>
    </source>
</evidence>
<keyword evidence="3" id="KW-1185">Reference proteome</keyword>